<protein>
    <submittedName>
        <fullName evidence="2">Uncharacterized protein</fullName>
    </submittedName>
</protein>
<proteinExistence type="predicted"/>
<evidence type="ECO:0000256" key="1">
    <source>
        <dbReference type="SAM" id="MobiDB-lite"/>
    </source>
</evidence>
<dbReference type="Proteomes" id="UP000076722">
    <property type="component" value="Unassembled WGS sequence"/>
</dbReference>
<name>A0A164RAD3_9AGAM</name>
<reference evidence="2 3" key="1">
    <citation type="journal article" date="2016" name="Mol. Biol. Evol.">
        <title>Comparative Genomics of Early-Diverging Mushroom-Forming Fungi Provides Insights into the Origins of Lignocellulose Decay Capabilities.</title>
        <authorList>
            <person name="Nagy L.G."/>
            <person name="Riley R."/>
            <person name="Tritt A."/>
            <person name="Adam C."/>
            <person name="Daum C."/>
            <person name="Floudas D."/>
            <person name="Sun H."/>
            <person name="Yadav J.S."/>
            <person name="Pangilinan J."/>
            <person name="Larsson K.H."/>
            <person name="Matsuura K."/>
            <person name="Barry K."/>
            <person name="Labutti K."/>
            <person name="Kuo R."/>
            <person name="Ohm R.A."/>
            <person name="Bhattacharya S.S."/>
            <person name="Shirouzu T."/>
            <person name="Yoshinaga Y."/>
            <person name="Martin F.M."/>
            <person name="Grigoriev I.V."/>
            <person name="Hibbett D.S."/>
        </authorList>
    </citation>
    <scope>NUCLEOTIDE SEQUENCE [LARGE SCALE GENOMIC DNA]</scope>
    <source>
        <strain evidence="2 3">HHB9708</strain>
    </source>
</reference>
<organism evidence="2 3">
    <name type="scientific">Sistotremastrum niveocremeum HHB9708</name>
    <dbReference type="NCBI Taxonomy" id="1314777"/>
    <lineage>
        <taxon>Eukaryota</taxon>
        <taxon>Fungi</taxon>
        <taxon>Dikarya</taxon>
        <taxon>Basidiomycota</taxon>
        <taxon>Agaricomycotina</taxon>
        <taxon>Agaricomycetes</taxon>
        <taxon>Sistotremastrales</taxon>
        <taxon>Sistotremastraceae</taxon>
        <taxon>Sertulicium</taxon>
        <taxon>Sertulicium niveocremeum</taxon>
    </lineage>
</organism>
<gene>
    <name evidence="2" type="ORF">SISNIDRAFT_468474</name>
</gene>
<evidence type="ECO:0000313" key="3">
    <source>
        <dbReference type="Proteomes" id="UP000076722"/>
    </source>
</evidence>
<sequence length="436" mass="49678">MSSPEPSSNTDVGPCNADSPAEANRARSPTLSTSSPSVYTGVPIDVDTIEAARPHLRAFLNQEIQILKLYLDVPSSQEEDELLEQIFAEDPSLNPRNDQKFKRVHSLIDIWPDGLLVLEYRDIKHAYAVSGLSSLLCNASTSVDQQQESDLSQRLGYLHVVAIGGRHPYSRSKSFMPDLIISVEQRQNLDFSKDNPGDLDPHTSFWCEVSTLQSPEEGRKKLAVACSHAMASNGILINLDQSPDGSVKSASFEHWRLVFGRKDFRWEGSDWDPNIKGGDYEYTEPTASSPAYFQVVWRNTDTNRVWTCKWELRRGIPEIFDYRTALTTPDIELSYLDAYSYQAFEDEELVALHTTRAEMECIWKRIKVQDLQYEIHIGSLHASQRQSPDPEQEKERNLRVIGLVSLYRDQEHSNDDKTFSYPDWVSPRLRLKPPLN</sequence>
<feature type="region of interest" description="Disordered" evidence="1">
    <location>
        <begin position="1"/>
        <end position="37"/>
    </location>
</feature>
<evidence type="ECO:0000313" key="2">
    <source>
        <dbReference type="EMBL" id="KZS90391.1"/>
    </source>
</evidence>
<feature type="compositionally biased region" description="Polar residues" evidence="1">
    <location>
        <begin position="27"/>
        <end position="37"/>
    </location>
</feature>
<feature type="compositionally biased region" description="Polar residues" evidence="1">
    <location>
        <begin position="1"/>
        <end position="11"/>
    </location>
</feature>
<accession>A0A164RAD3</accession>
<dbReference type="EMBL" id="KV419421">
    <property type="protein sequence ID" value="KZS90391.1"/>
    <property type="molecule type" value="Genomic_DNA"/>
</dbReference>
<dbReference type="AlphaFoldDB" id="A0A164RAD3"/>
<keyword evidence="3" id="KW-1185">Reference proteome</keyword>